<keyword evidence="3" id="KW-1185">Reference proteome</keyword>
<keyword evidence="1" id="KW-1133">Transmembrane helix</keyword>
<evidence type="ECO:0000313" key="3">
    <source>
        <dbReference type="Proteomes" id="UP000829194"/>
    </source>
</evidence>
<dbReference type="PROSITE" id="PS00409">
    <property type="entry name" value="PROKAR_NTER_METHYL"/>
    <property type="match status" value="1"/>
</dbReference>
<protein>
    <submittedName>
        <fullName evidence="2">PilW family protein</fullName>
    </submittedName>
</protein>
<feature type="transmembrane region" description="Helical" evidence="1">
    <location>
        <begin position="12"/>
        <end position="33"/>
    </location>
</feature>
<evidence type="ECO:0000256" key="1">
    <source>
        <dbReference type="SAM" id="Phobius"/>
    </source>
</evidence>
<dbReference type="Pfam" id="PF07963">
    <property type="entry name" value="N_methyl"/>
    <property type="match status" value="1"/>
</dbReference>
<dbReference type="InterPro" id="IPR032092">
    <property type="entry name" value="PilW"/>
</dbReference>
<reference evidence="2 3" key="1">
    <citation type="submission" date="2022-03" db="EMBL/GenBank/DDBJ databases">
        <title>Complete genome sequence of Lysobacter capsici VKM B-2533 and Lysobacter gummosus 10.1.1, promising sources of lytic agents.</title>
        <authorList>
            <person name="Tarlachkov S.V."/>
            <person name="Kudryakova I.V."/>
            <person name="Afoshin A.S."/>
            <person name="Leontyevskaya E.A."/>
            <person name="Leontyevskaya N.V."/>
        </authorList>
    </citation>
    <scope>NUCLEOTIDE SEQUENCE [LARGE SCALE GENOMIC DNA]</scope>
    <source>
        <strain evidence="2 3">10.1.1</strain>
    </source>
</reference>
<gene>
    <name evidence="2" type="ORF">MOV92_16825</name>
</gene>
<dbReference type="Pfam" id="PF16074">
    <property type="entry name" value="PilW"/>
    <property type="match status" value="1"/>
</dbReference>
<proteinExistence type="predicted"/>
<keyword evidence="1" id="KW-0812">Transmembrane</keyword>
<name>A0ABY3X9M3_9GAMM</name>
<dbReference type="Proteomes" id="UP000829194">
    <property type="component" value="Chromosome"/>
</dbReference>
<accession>A0ABY3X9M3</accession>
<organism evidence="2 3">
    <name type="scientific">Lysobacter gummosus</name>
    <dbReference type="NCBI Taxonomy" id="262324"/>
    <lineage>
        <taxon>Bacteria</taxon>
        <taxon>Pseudomonadati</taxon>
        <taxon>Pseudomonadota</taxon>
        <taxon>Gammaproteobacteria</taxon>
        <taxon>Lysobacterales</taxon>
        <taxon>Lysobacteraceae</taxon>
        <taxon>Lysobacter</taxon>
    </lineage>
</organism>
<dbReference type="NCBIfam" id="TIGR02532">
    <property type="entry name" value="IV_pilin_GFxxxE"/>
    <property type="match status" value="1"/>
</dbReference>
<sequence length="403" mass="42532">MNRPGASRGFTLIELMVALVLGSLLILGLLKVFDASRVSYKLSEGLARVQENSRFAMDYLQRDLRMAGHMGCASDQARFQGSPVRFASAFVAEEQPTEAEFDTAPEPLRFNTMLQGFEAAGTAPGATLDLAASGAWSGTPALPGYISSLTPAPAAGSDVIALRYFSAEGIAVKSFDGARIAVDTGRWNEVLSAGGIADPGLLAISDCASAAAFEATAVHKGGIDTVVQVSQSGLNRSSLANRNFTAGQATLYRAESQVYYVGFNPQASNEPTLYRARFVLAPGSGGVTLLGGAPEALVEGVENMQLIYGLDSQTDQSRPPTGYVASQAVASKVQPSNDTTPWRRVGLVQVAFLARSTERAGVPGAERSEPPRLLGVAVTPPDDGRYRAVYESTIALRNRLYGN</sequence>
<dbReference type="InterPro" id="IPR012902">
    <property type="entry name" value="N_methyl_site"/>
</dbReference>
<evidence type="ECO:0000313" key="2">
    <source>
        <dbReference type="EMBL" id="UNP28151.1"/>
    </source>
</evidence>
<keyword evidence="1" id="KW-0472">Membrane</keyword>
<dbReference type="EMBL" id="CP093547">
    <property type="protein sequence ID" value="UNP28151.1"/>
    <property type="molecule type" value="Genomic_DNA"/>
</dbReference>
<dbReference type="RefSeq" id="WP_083512595.1">
    <property type="nucleotide sequence ID" value="NZ_CP011131.1"/>
</dbReference>